<proteinExistence type="predicted"/>
<gene>
    <name evidence="2" type="ORF">AOY20_06465</name>
</gene>
<dbReference type="Pfam" id="PF01755">
    <property type="entry name" value="Glyco_transf_25"/>
    <property type="match status" value="1"/>
</dbReference>
<dbReference type="RefSeq" id="WP_054581102.1">
    <property type="nucleotide sequence ID" value="NZ_CP012808.1"/>
</dbReference>
<keyword evidence="2" id="KW-0808">Transferase</keyword>
<protein>
    <submittedName>
        <fullName evidence="2">Glycosyl transferase</fullName>
    </submittedName>
</protein>
<evidence type="ECO:0000313" key="2">
    <source>
        <dbReference type="EMBL" id="ALH95208.1"/>
    </source>
</evidence>
<dbReference type="EMBL" id="CP012808">
    <property type="protein sequence ID" value="ALH95208.1"/>
    <property type="molecule type" value="Genomic_DNA"/>
</dbReference>
<accession>A0A0N9VYI9</accession>
<feature type="domain" description="Glycosyl transferase family 25" evidence="1">
    <location>
        <begin position="4"/>
        <end position="184"/>
    </location>
</feature>
<evidence type="ECO:0000313" key="3">
    <source>
        <dbReference type="Proteomes" id="UP000064939"/>
    </source>
</evidence>
<dbReference type="STRING" id="1324350.AOY20_06465"/>
<sequence length="256" mass="29455">MKVEAYLINLDGSHARLETATKQLAAQNFQFERFAAYDGRGKPLSDFKEYNDVKANDVMGRSLISSELGCYKSHLGCVEKFLKTDADYLVVLEDDIEIIDEQFKTTIDGMLNWLYQHPEIDWYAMNLGAKKNKLSKSIFNYAGRDLVKAYYYPIRFIGMIWSKQGAQAFYDYAAHEMYMPVDNLAQSWLAKNGKGLSIWPPLVRPNGSDSDIDGANATQSIRRNDKSGRKIGYGLKKQTRMWRDRFYAFKNLVKDK</sequence>
<organism evidence="2 3">
    <name type="scientific">Acinetobacter equi</name>
    <dbReference type="NCBI Taxonomy" id="1324350"/>
    <lineage>
        <taxon>Bacteria</taxon>
        <taxon>Pseudomonadati</taxon>
        <taxon>Pseudomonadota</taxon>
        <taxon>Gammaproteobacteria</taxon>
        <taxon>Moraxellales</taxon>
        <taxon>Moraxellaceae</taxon>
        <taxon>Acinetobacter</taxon>
    </lineage>
</organism>
<dbReference type="Proteomes" id="UP000064939">
    <property type="component" value="Chromosome"/>
</dbReference>
<keyword evidence="3" id="KW-1185">Reference proteome</keyword>
<dbReference type="OrthoDB" id="9816113at2"/>
<dbReference type="GO" id="GO:0016740">
    <property type="term" value="F:transferase activity"/>
    <property type="evidence" value="ECO:0007669"/>
    <property type="project" value="UniProtKB-KW"/>
</dbReference>
<name>A0A0N9VYI9_9GAMM</name>
<dbReference type="KEGG" id="aei:AOY20_06465"/>
<dbReference type="InterPro" id="IPR002654">
    <property type="entry name" value="Glyco_trans_25"/>
</dbReference>
<dbReference type="AlphaFoldDB" id="A0A0N9VYI9"/>
<evidence type="ECO:0000259" key="1">
    <source>
        <dbReference type="Pfam" id="PF01755"/>
    </source>
</evidence>
<dbReference type="CDD" id="cd06532">
    <property type="entry name" value="Glyco_transf_25"/>
    <property type="match status" value="1"/>
</dbReference>
<reference evidence="2 3" key="1">
    <citation type="journal article" date="2015" name="Int. J. Syst. Evol. Microbiol.">
        <title>Acinetobacter equi sp. nov. isolated from horse faeces.</title>
        <authorList>
            <person name="Poppel M.T."/>
            <person name="Skiebe E."/>
            <person name="Laue M."/>
            <person name="Bergmann H."/>
            <person name="Ebersberger I."/>
            <person name="Garn T."/>
            <person name="Fruth A."/>
            <person name="Baumgardt S."/>
            <person name="Busse H.J."/>
            <person name="Wilharm G."/>
        </authorList>
    </citation>
    <scope>NUCLEOTIDE SEQUENCE [LARGE SCALE GENOMIC DNA]</scope>
    <source>
        <strain evidence="2 3">114</strain>
    </source>
</reference>